<feature type="region of interest" description="Disordered" evidence="1">
    <location>
        <begin position="1"/>
        <end position="20"/>
    </location>
</feature>
<dbReference type="Proteomes" id="UP000314294">
    <property type="component" value="Unassembled WGS sequence"/>
</dbReference>
<evidence type="ECO:0000313" key="2">
    <source>
        <dbReference type="EMBL" id="TNN49710.1"/>
    </source>
</evidence>
<dbReference type="EMBL" id="SRLO01000644">
    <property type="protein sequence ID" value="TNN49710.1"/>
    <property type="molecule type" value="Genomic_DNA"/>
</dbReference>
<reference evidence="2 3" key="1">
    <citation type="submission" date="2019-03" db="EMBL/GenBank/DDBJ databases">
        <title>First draft genome of Liparis tanakae, snailfish: a comprehensive survey of snailfish specific genes.</title>
        <authorList>
            <person name="Kim W."/>
            <person name="Song I."/>
            <person name="Jeong J.-H."/>
            <person name="Kim D."/>
            <person name="Kim S."/>
            <person name="Ryu S."/>
            <person name="Song J.Y."/>
            <person name="Lee S.K."/>
        </authorList>
    </citation>
    <scope>NUCLEOTIDE SEQUENCE [LARGE SCALE GENOMIC DNA]</scope>
    <source>
        <tissue evidence="2">Muscle</tissue>
    </source>
</reference>
<proteinExistence type="predicted"/>
<gene>
    <name evidence="2" type="ORF">EYF80_040091</name>
</gene>
<protein>
    <submittedName>
        <fullName evidence="2">Uncharacterized protein</fullName>
    </submittedName>
</protein>
<name>A0A4Z2G948_9TELE</name>
<accession>A0A4Z2G948</accession>
<dbReference type="AlphaFoldDB" id="A0A4Z2G948"/>
<sequence length="83" mass="9882">MTWHNVKEKVRRGPGGCSSRGENVMQATDGFLFKFRKRDAETSQVSLWRKCHKVSCKFFSKKFLRVLRLWKPLIESAKYTQYH</sequence>
<evidence type="ECO:0000256" key="1">
    <source>
        <dbReference type="SAM" id="MobiDB-lite"/>
    </source>
</evidence>
<comment type="caution">
    <text evidence="2">The sequence shown here is derived from an EMBL/GenBank/DDBJ whole genome shotgun (WGS) entry which is preliminary data.</text>
</comment>
<keyword evidence="3" id="KW-1185">Reference proteome</keyword>
<organism evidence="2 3">
    <name type="scientific">Liparis tanakae</name>
    <name type="common">Tanaka's snailfish</name>
    <dbReference type="NCBI Taxonomy" id="230148"/>
    <lineage>
        <taxon>Eukaryota</taxon>
        <taxon>Metazoa</taxon>
        <taxon>Chordata</taxon>
        <taxon>Craniata</taxon>
        <taxon>Vertebrata</taxon>
        <taxon>Euteleostomi</taxon>
        <taxon>Actinopterygii</taxon>
        <taxon>Neopterygii</taxon>
        <taxon>Teleostei</taxon>
        <taxon>Neoteleostei</taxon>
        <taxon>Acanthomorphata</taxon>
        <taxon>Eupercaria</taxon>
        <taxon>Perciformes</taxon>
        <taxon>Cottioidei</taxon>
        <taxon>Cottales</taxon>
        <taxon>Liparidae</taxon>
        <taxon>Liparis</taxon>
    </lineage>
</organism>
<evidence type="ECO:0000313" key="3">
    <source>
        <dbReference type="Proteomes" id="UP000314294"/>
    </source>
</evidence>